<keyword evidence="3 7" id="KW-0812">Transmembrane</keyword>
<keyword evidence="5 7" id="KW-0472">Membrane</keyword>
<dbReference type="AlphaFoldDB" id="A0A423TJL1"/>
<evidence type="ECO:0000256" key="4">
    <source>
        <dbReference type="ARBA" id="ARBA00022989"/>
    </source>
</evidence>
<comment type="caution">
    <text evidence="9">The sequence shown here is derived from an EMBL/GenBank/DDBJ whole genome shotgun (WGS) entry which is preliminary data.</text>
</comment>
<reference evidence="9 10" key="2">
    <citation type="submission" date="2019-01" db="EMBL/GenBank/DDBJ databases">
        <title>The decoding of complex shrimp genome reveals the adaptation for benthos swimmer, frequently molting mechanism and breeding impact on genome.</title>
        <authorList>
            <person name="Sun Y."/>
            <person name="Gao Y."/>
            <person name="Yu Y."/>
        </authorList>
    </citation>
    <scope>NUCLEOTIDE SEQUENCE [LARGE SCALE GENOMIC DNA]</scope>
    <source>
        <tissue evidence="9">Muscle</tissue>
    </source>
</reference>
<dbReference type="PANTHER" id="PTHR21324">
    <property type="entry name" value="FASTING-INDUCIBLE INTEGRAL MEMBRANE PROTEIN TM6P1-RELATED"/>
    <property type="match status" value="1"/>
</dbReference>
<evidence type="ECO:0000256" key="5">
    <source>
        <dbReference type="ARBA" id="ARBA00023136"/>
    </source>
</evidence>
<name>A0A423TJL1_PENVA</name>
<dbReference type="PANTHER" id="PTHR21324:SF2">
    <property type="entry name" value="EG:22E5.9 PROTEIN"/>
    <property type="match status" value="1"/>
</dbReference>
<feature type="transmembrane region" description="Helical" evidence="7">
    <location>
        <begin position="62"/>
        <end position="87"/>
    </location>
</feature>
<evidence type="ECO:0000259" key="8">
    <source>
        <dbReference type="Pfam" id="PF10277"/>
    </source>
</evidence>
<evidence type="ECO:0000313" key="9">
    <source>
        <dbReference type="EMBL" id="ROT76623.1"/>
    </source>
</evidence>
<dbReference type="InterPro" id="IPR019402">
    <property type="entry name" value="CWH43_N"/>
</dbReference>
<comment type="similarity">
    <text evidence="2">Belongs to the DRAM/TMEM150 family.</text>
</comment>
<keyword evidence="4 7" id="KW-1133">Transmembrane helix</keyword>
<dbReference type="Proteomes" id="UP000283509">
    <property type="component" value="Unassembled WGS sequence"/>
</dbReference>
<sequence>MSYSLEPRVNSRAVSHLRVFCSFLASAMCVVTVVFSYLHTRDNKDVAYWTAEHSWMRERNSWAYHVVATASEWVLAGAFYVVLLTLVPEFKRVTVQGMVVELERDRRQVRGDDSRSTGTVNESFAETVRL</sequence>
<reference evidence="9 10" key="1">
    <citation type="submission" date="2018-04" db="EMBL/GenBank/DDBJ databases">
        <authorList>
            <person name="Zhang X."/>
            <person name="Yuan J."/>
            <person name="Li F."/>
            <person name="Xiang J."/>
        </authorList>
    </citation>
    <scope>NUCLEOTIDE SEQUENCE [LARGE SCALE GENOMIC DNA]</scope>
    <source>
        <tissue evidence="9">Muscle</tissue>
    </source>
</reference>
<feature type="transmembrane region" description="Helical" evidence="7">
    <location>
        <begin position="20"/>
        <end position="39"/>
    </location>
</feature>
<keyword evidence="10" id="KW-1185">Reference proteome</keyword>
<feature type="region of interest" description="Disordered" evidence="6">
    <location>
        <begin position="110"/>
        <end position="130"/>
    </location>
</feature>
<evidence type="ECO:0000256" key="6">
    <source>
        <dbReference type="SAM" id="MobiDB-lite"/>
    </source>
</evidence>
<evidence type="ECO:0000256" key="7">
    <source>
        <dbReference type="SAM" id="Phobius"/>
    </source>
</evidence>
<evidence type="ECO:0000256" key="1">
    <source>
        <dbReference type="ARBA" id="ARBA00004127"/>
    </source>
</evidence>
<gene>
    <name evidence="9" type="ORF">C7M84_004785</name>
</gene>
<dbReference type="OrthoDB" id="191706at2759"/>
<evidence type="ECO:0000313" key="10">
    <source>
        <dbReference type="Proteomes" id="UP000283509"/>
    </source>
</evidence>
<proteinExistence type="inferred from homology"/>
<dbReference type="InterPro" id="IPR050911">
    <property type="entry name" value="DRAM/TMEM150_Autophagy_Mod"/>
</dbReference>
<dbReference type="GO" id="GO:0012505">
    <property type="term" value="C:endomembrane system"/>
    <property type="evidence" value="ECO:0007669"/>
    <property type="project" value="UniProtKB-SubCell"/>
</dbReference>
<protein>
    <submittedName>
        <fullName evidence="9">Putative DNA damage-regulated autophagy modulator protein 1-like</fullName>
    </submittedName>
</protein>
<evidence type="ECO:0000256" key="2">
    <source>
        <dbReference type="ARBA" id="ARBA00006565"/>
    </source>
</evidence>
<evidence type="ECO:0000256" key="3">
    <source>
        <dbReference type="ARBA" id="ARBA00022692"/>
    </source>
</evidence>
<organism evidence="9 10">
    <name type="scientific">Penaeus vannamei</name>
    <name type="common">Whiteleg shrimp</name>
    <name type="synonym">Litopenaeus vannamei</name>
    <dbReference type="NCBI Taxonomy" id="6689"/>
    <lineage>
        <taxon>Eukaryota</taxon>
        <taxon>Metazoa</taxon>
        <taxon>Ecdysozoa</taxon>
        <taxon>Arthropoda</taxon>
        <taxon>Crustacea</taxon>
        <taxon>Multicrustacea</taxon>
        <taxon>Malacostraca</taxon>
        <taxon>Eumalacostraca</taxon>
        <taxon>Eucarida</taxon>
        <taxon>Decapoda</taxon>
        <taxon>Dendrobranchiata</taxon>
        <taxon>Penaeoidea</taxon>
        <taxon>Penaeidae</taxon>
        <taxon>Penaeus</taxon>
    </lineage>
</organism>
<comment type="subcellular location">
    <subcellularLocation>
        <location evidence="1">Endomembrane system</location>
        <topology evidence="1">Multi-pass membrane protein</topology>
    </subcellularLocation>
</comment>
<feature type="domain" description="CWH43-like N-terminal" evidence="8">
    <location>
        <begin position="3"/>
        <end position="92"/>
    </location>
</feature>
<dbReference type="Pfam" id="PF10277">
    <property type="entry name" value="Frag1"/>
    <property type="match status" value="1"/>
</dbReference>
<accession>A0A423TJL1</accession>
<dbReference type="EMBL" id="QCYY01001631">
    <property type="protein sequence ID" value="ROT76623.1"/>
    <property type="molecule type" value="Genomic_DNA"/>
</dbReference>